<gene>
    <name evidence="1" type="ORF">DFR39_11450</name>
</gene>
<keyword evidence="2" id="KW-1185">Reference proteome</keyword>
<organism evidence="1 2">
    <name type="scientific">Roseateles asaccharophilus</name>
    <dbReference type="NCBI Taxonomy" id="582607"/>
    <lineage>
        <taxon>Bacteria</taxon>
        <taxon>Pseudomonadati</taxon>
        <taxon>Pseudomonadota</taxon>
        <taxon>Betaproteobacteria</taxon>
        <taxon>Burkholderiales</taxon>
        <taxon>Sphaerotilaceae</taxon>
        <taxon>Roseateles</taxon>
    </lineage>
</organism>
<dbReference type="Proteomes" id="UP000295357">
    <property type="component" value="Unassembled WGS sequence"/>
</dbReference>
<proteinExistence type="predicted"/>
<comment type="caution">
    <text evidence="1">The sequence shown here is derived from an EMBL/GenBank/DDBJ whole genome shotgun (WGS) entry which is preliminary data.</text>
</comment>
<dbReference type="RefSeq" id="WP_133605520.1">
    <property type="nucleotide sequence ID" value="NZ_JAUFPJ010000012.1"/>
</dbReference>
<name>A0A4R6MTD7_9BURK</name>
<dbReference type="AlphaFoldDB" id="A0A4R6MTD7"/>
<evidence type="ECO:0008006" key="3">
    <source>
        <dbReference type="Google" id="ProtNLM"/>
    </source>
</evidence>
<dbReference type="EMBL" id="SNXE01000014">
    <property type="protein sequence ID" value="TDP04561.1"/>
    <property type="molecule type" value="Genomic_DNA"/>
</dbReference>
<protein>
    <recommendedName>
        <fullName evidence="3">YqjK-like protein</fullName>
    </recommendedName>
</protein>
<sequence length="109" mass="12447">MLDAAERELRQRQLMLRLRSAELRAALCEDVQALQGPLGWADRGWSLWMGLRRGLAGRAGGGGWWPRLGALALGLLALRRPSRTLRWLSAGLAWWRLGRRLIDLLRRPR</sequence>
<evidence type="ECO:0000313" key="1">
    <source>
        <dbReference type="EMBL" id="TDP04561.1"/>
    </source>
</evidence>
<reference evidence="1 2" key="1">
    <citation type="submission" date="2019-03" db="EMBL/GenBank/DDBJ databases">
        <title>Genomic Encyclopedia of Type Strains, Phase IV (KMG-IV): sequencing the most valuable type-strain genomes for metagenomic binning, comparative biology and taxonomic classification.</title>
        <authorList>
            <person name="Goeker M."/>
        </authorList>
    </citation>
    <scope>NUCLEOTIDE SEQUENCE [LARGE SCALE GENOMIC DNA]</scope>
    <source>
        <strain evidence="1 2">DSM 25082</strain>
    </source>
</reference>
<accession>A0A4R6MTD7</accession>
<evidence type="ECO:0000313" key="2">
    <source>
        <dbReference type="Proteomes" id="UP000295357"/>
    </source>
</evidence>